<organism evidence="5 7">
    <name type="scientific">Thalassovita autumnalis</name>
    <dbReference type="NCBI Taxonomy" id="2072972"/>
    <lineage>
        <taxon>Bacteria</taxon>
        <taxon>Pseudomonadati</taxon>
        <taxon>Pseudomonadota</taxon>
        <taxon>Alphaproteobacteria</taxon>
        <taxon>Rhodobacterales</taxon>
        <taxon>Roseobacteraceae</taxon>
        <taxon>Thalassovita</taxon>
    </lineage>
</organism>
<keyword evidence="5" id="KW-0418">Kinase</keyword>
<dbReference type="GO" id="GO:0005829">
    <property type="term" value="C:cytosol"/>
    <property type="evidence" value="ECO:0007669"/>
    <property type="project" value="TreeGrafter"/>
</dbReference>
<dbReference type="Gene3D" id="3.40.1190.20">
    <property type="match status" value="1"/>
</dbReference>
<protein>
    <recommendedName>
        <fullName evidence="2">hydroxymethylpyrimidine kinase</fullName>
        <ecNumber evidence="2">2.7.1.49</ecNumber>
    </recommendedName>
</protein>
<evidence type="ECO:0000313" key="6">
    <source>
        <dbReference type="Proteomes" id="UP000051086"/>
    </source>
</evidence>
<dbReference type="RefSeq" id="WP_058242962.1">
    <property type="nucleotide sequence ID" value="NZ_CYSB01000024.1"/>
</dbReference>
<dbReference type="Proteomes" id="UP000051086">
    <property type="component" value="Unassembled WGS sequence"/>
</dbReference>
<sequence length="238" mass="23641">MAVLMIGGMDSSGGAGLLRDFATAAAFNIAARVAVTAVTAQTDGAVLRADICAAELVQAQIRAAFQQGAVRAVKIGMLGNAAVVRAVAEALHADLPPGVPVVLDPVIASSSGKALLDAAGLAALTELLPQVDLVTPNLPELARLGEGLGADDPVAALLQAGADAVLVKGGHDIGAEAVDRLVIADQVTTFTAPRLPGTRRGTGCTLAAAIACGLAVGKPLPEAVKQAKAHVTAYLQAA</sequence>
<evidence type="ECO:0000313" key="7">
    <source>
        <dbReference type="Proteomes" id="UP000051887"/>
    </source>
</evidence>
<keyword evidence="6" id="KW-1185">Reference proteome</keyword>
<reference evidence="4 6" key="1">
    <citation type="submission" date="2015-09" db="EMBL/GenBank/DDBJ databases">
        <authorList>
            <person name="Rodrigo-Torres L."/>
            <person name="Arahal D.R."/>
        </authorList>
    </citation>
    <scope>NUCLEOTIDE SEQUENCE [LARGE SCALE GENOMIC DNA]</scope>
    <source>
        <strain evidence="4 6">CECT 5118</strain>
    </source>
</reference>
<dbReference type="GO" id="GO:0008902">
    <property type="term" value="F:hydroxymethylpyrimidine kinase activity"/>
    <property type="evidence" value="ECO:0007669"/>
    <property type="project" value="UniProtKB-EC"/>
</dbReference>
<evidence type="ECO:0000259" key="3">
    <source>
        <dbReference type="Pfam" id="PF08543"/>
    </source>
</evidence>
<dbReference type="UniPathway" id="UPA00060">
    <property type="reaction ID" value="UER00138"/>
</dbReference>
<comment type="pathway">
    <text evidence="1">Cofactor biosynthesis; thiamine diphosphate biosynthesis.</text>
</comment>
<dbReference type="PANTHER" id="PTHR20858:SF17">
    <property type="entry name" value="HYDROXYMETHYLPYRIMIDINE_PHOSPHOMETHYLPYRIMIDINE KINASE THI20-RELATED"/>
    <property type="match status" value="1"/>
</dbReference>
<dbReference type="EMBL" id="CYSB01000024">
    <property type="protein sequence ID" value="CUH65164.1"/>
    <property type="molecule type" value="Genomic_DNA"/>
</dbReference>
<gene>
    <name evidence="5" type="primary">thiD</name>
    <name evidence="4" type="ORF">TL5118_01199</name>
    <name evidence="5" type="ORF">TL5120_01445</name>
</gene>
<name>A0A0N7LXE2_9RHOB</name>
<dbReference type="Pfam" id="PF08543">
    <property type="entry name" value="Phos_pyr_kin"/>
    <property type="match status" value="1"/>
</dbReference>
<dbReference type="SUPFAM" id="SSF53613">
    <property type="entry name" value="Ribokinase-like"/>
    <property type="match status" value="1"/>
</dbReference>
<dbReference type="CDD" id="cd01169">
    <property type="entry name" value="HMPP_kinase"/>
    <property type="match status" value="1"/>
</dbReference>
<keyword evidence="5" id="KW-0808">Transferase</keyword>
<evidence type="ECO:0000256" key="2">
    <source>
        <dbReference type="ARBA" id="ARBA00012135"/>
    </source>
</evidence>
<dbReference type="EMBL" id="CYSC01000024">
    <property type="protein sequence ID" value="CUH71655.1"/>
    <property type="molecule type" value="Genomic_DNA"/>
</dbReference>
<dbReference type="EC" id="2.7.1.49" evidence="2"/>
<reference evidence="5 7" key="2">
    <citation type="submission" date="2015-09" db="EMBL/GenBank/DDBJ databases">
        <authorList>
            <consortium name="Swine Surveillance"/>
        </authorList>
    </citation>
    <scope>NUCLEOTIDE SEQUENCE [LARGE SCALE GENOMIC DNA]</scope>
    <source>
        <strain evidence="5 7">5120</strain>
    </source>
</reference>
<accession>A0A0N7LXE2</accession>
<dbReference type="GO" id="GO:0008972">
    <property type="term" value="F:phosphomethylpyrimidine kinase activity"/>
    <property type="evidence" value="ECO:0007669"/>
    <property type="project" value="InterPro"/>
</dbReference>
<evidence type="ECO:0000256" key="1">
    <source>
        <dbReference type="ARBA" id="ARBA00004948"/>
    </source>
</evidence>
<evidence type="ECO:0000313" key="5">
    <source>
        <dbReference type="EMBL" id="CUH71655.1"/>
    </source>
</evidence>
<dbReference type="AlphaFoldDB" id="A0A0N7LXE2"/>
<feature type="domain" description="Pyridoxamine kinase/Phosphomethylpyrimidine kinase" evidence="3">
    <location>
        <begin position="10"/>
        <end position="236"/>
    </location>
</feature>
<proteinExistence type="predicted"/>
<dbReference type="GO" id="GO:0009228">
    <property type="term" value="P:thiamine biosynthetic process"/>
    <property type="evidence" value="ECO:0007669"/>
    <property type="project" value="InterPro"/>
</dbReference>
<dbReference type="InterPro" id="IPR029056">
    <property type="entry name" value="Ribokinase-like"/>
</dbReference>
<dbReference type="InterPro" id="IPR004399">
    <property type="entry name" value="HMP/HMP-P_kinase_dom"/>
</dbReference>
<evidence type="ECO:0000313" key="4">
    <source>
        <dbReference type="EMBL" id="CUH65164.1"/>
    </source>
</evidence>
<dbReference type="PANTHER" id="PTHR20858">
    <property type="entry name" value="PHOSPHOMETHYLPYRIMIDINE KINASE"/>
    <property type="match status" value="1"/>
</dbReference>
<dbReference type="GO" id="GO:0009229">
    <property type="term" value="P:thiamine diphosphate biosynthetic process"/>
    <property type="evidence" value="ECO:0007669"/>
    <property type="project" value="UniProtKB-UniPathway"/>
</dbReference>
<dbReference type="Proteomes" id="UP000051887">
    <property type="component" value="Unassembled WGS sequence"/>
</dbReference>
<dbReference type="InterPro" id="IPR013749">
    <property type="entry name" value="PM/HMP-P_kinase-1"/>
</dbReference>
<dbReference type="OrthoDB" id="9810880at2"/>